<keyword evidence="2" id="KW-1185">Reference proteome</keyword>
<evidence type="ECO:0000313" key="1">
    <source>
        <dbReference type="EMBL" id="KAI3678008.1"/>
    </source>
</evidence>
<evidence type="ECO:0000313" key="2">
    <source>
        <dbReference type="Proteomes" id="UP001055879"/>
    </source>
</evidence>
<proteinExistence type="predicted"/>
<dbReference type="Proteomes" id="UP001055879">
    <property type="component" value="Linkage Group LG14"/>
</dbReference>
<comment type="caution">
    <text evidence="1">The sequence shown here is derived from an EMBL/GenBank/DDBJ whole genome shotgun (WGS) entry which is preliminary data.</text>
</comment>
<dbReference type="EMBL" id="CM042060">
    <property type="protein sequence ID" value="KAI3678008.1"/>
    <property type="molecule type" value="Genomic_DNA"/>
</dbReference>
<organism evidence="1 2">
    <name type="scientific">Arctium lappa</name>
    <name type="common">Greater burdock</name>
    <name type="synonym">Lappa major</name>
    <dbReference type="NCBI Taxonomy" id="4217"/>
    <lineage>
        <taxon>Eukaryota</taxon>
        <taxon>Viridiplantae</taxon>
        <taxon>Streptophyta</taxon>
        <taxon>Embryophyta</taxon>
        <taxon>Tracheophyta</taxon>
        <taxon>Spermatophyta</taxon>
        <taxon>Magnoliopsida</taxon>
        <taxon>eudicotyledons</taxon>
        <taxon>Gunneridae</taxon>
        <taxon>Pentapetalae</taxon>
        <taxon>asterids</taxon>
        <taxon>campanulids</taxon>
        <taxon>Asterales</taxon>
        <taxon>Asteraceae</taxon>
        <taxon>Carduoideae</taxon>
        <taxon>Cardueae</taxon>
        <taxon>Arctiinae</taxon>
        <taxon>Arctium</taxon>
    </lineage>
</organism>
<sequence length="87" mass="9565">MYLMLLFGGRGPFSFWGTRNWQDRLFWSCGGWRNDWNTWRENFRTGDSLGEAMGGNHSGLVWLNGVGVGVGSGSIGTISGSSEGTRD</sequence>
<reference evidence="2" key="1">
    <citation type="journal article" date="2022" name="Mol. Ecol. Resour.">
        <title>The genomes of chicory, endive, great burdock and yacon provide insights into Asteraceae palaeo-polyploidization history and plant inulin production.</title>
        <authorList>
            <person name="Fan W."/>
            <person name="Wang S."/>
            <person name="Wang H."/>
            <person name="Wang A."/>
            <person name="Jiang F."/>
            <person name="Liu H."/>
            <person name="Zhao H."/>
            <person name="Xu D."/>
            <person name="Zhang Y."/>
        </authorList>
    </citation>
    <scope>NUCLEOTIDE SEQUENCE [LARGE SCALE GENOMIC DNA]</scope>
    <source>
        <strain evidence="2">cv. Niubang</strain>
    </source>
</reference>
<reference evidence="1 2" key="2">
    <citation type="journal article" date="2022" name="Mol. Ecol. Resour.">
        <title>The genomes of chicory, endive, great burdock and yacon provide insights into Asteraceae paleo-polyploidization history and plant inulin production.</title>
        <authorList>
            <person name="Fan W."/>
            <person name="Wang S."/>
            <person name="Wang H."/>
            <person name="Wang A."/>
            <person name="Jiang F."/>
            <person name="Liu H."/>
            <person name="Zhao H."/>
            <person name="Xu D."/>
            <person name="Zhang Y."/>
        </authorList>
    </citation>
    <scope>NUCLEOTIDE SEQUENCE [LARGE SCALE GENOMIC DNA]</scope>
    <source>
        <strain evidence="2">cv. Niubang</strain>
    </source>
</reference>
<name>A0ACB8Y320_ARCLA</name>
<accession>A0ACB8Y320</accession>
<protein>
    <submittedName>
        <fullName evidence="1">Uncharacterized protein</fullName>
    </submittedName>
</protein>
<gene>
    <name evidence="1" type="ORF">L6452_37286</name>
</gene>